<name>A0A6J4QRQ1_9ACTN</name>
<protein>
    <submittedName>
        <fullName evidence="2">Uncharacterized protein</fullName>
    </submittedName>
</protein>
<dbReference type="EMBL" id="CADCVG010000047">
    <property type="protein sequence ID" value="CAA9452602.1"/>
    <property type="molecule type" value="Genomic_DNA"/>
</dbReference>
<gene>
    <name evidence="2" type="ORF">AVDCRST_MAG14-1128</name>
</gene>
<reference evidence="2" key="1">
    <citation type="submission" date="2020-02" db="EMBL/GenBank/DDBJ databases">
        <authorList>
            <person name="Meier V. D."/>
        </authorList>
    </citation>
    <scope>NUCLEOTIDE SEQUENCE</scope>
    <source>
        <strain evidence="2">AVDCRST_MAG14</strain>
    </source>
</reference>
<organism evidence="2">
    <name type="scientific">uncultured Rubrobacteraceae bacterium</name>
    <dbReference type="NCBI Taxonomy" id="349277"/>
    <lineage>
        <taxon>Bacteria</taxon>
        <taxon>Bacillati</taxon>
        <taxon>Actinomycetota</taxon>
        <taxon>Rubrobacteria</taxon>
        <taxon>Rubrobacterales</taxon>
        <taxon>Rubrobacteraceae</taxon>
        <taxon>environmental samples</taxon>
    </lineage>
</organism>
<evidence type="ECO:0000313" key="2">
    <source>
        <dbReference type="EMBL" id="CAA9452602.1"/>
    </source>
</evidence>
<accession>A0A6J4QRQ1</accession>
<feature type="region of interest" description="Disordered" evidence="1">
    <location>
        <begin position="71"/>
        <end position="127"/>
    </location>
</feature>
<dbReference type="AlphaFoldDB" id="A0A6J4QRQ1"/>
<evidence type="ECO:0000256" key="1">
    <source>
        <dbReference type="SAM" id="MobiDB-lite"/>
    </source>
</evidence>
<sequence>MDRGEQTTGTRDEQFNLVSVLYHALQEADTLEVYIFDAETSGDERLAAFFRETQAMHVQAADRAKELLGIPETPAAGGVPPDAISGGIPPEEVPPGDVAGGISPGDISGGIPPEPGDTPPGGGSHVG</sequence>
<proteinExistence type="predicted"/>